<dbReference type="PANTHER" id="PTHR47691">
    <property type="entry name" value="REGULATOR-RELATED"/>
    <property type="match status" value="1"/>
</dbReference>
<accession>A0A9P6HPB7</accession>
<reference evidence="1" key="1">
    <citation type="journal article" date="2020" name="Nat. Commun.">
        <title>Large-scale genome sequencing of mycorrhizal fungi provides insights into the early evolution of symbiotic traits.</title>
        <authorList>
            <person name="Miyauchi S."/>
            <person name="Kiss E."/>
            <person name="Kuo A."/>
            <person name="Drula E."/>
            <person name="Kohler A."/>
            <person name="Sanchez-Garcia M."/>
            <person name="Morin E."/>
            <person name="Andreopoulos B."/>
            <person name="Barry K.W."/>
            <person name="Bonito G."/>
            <person name="Buee M."/>
            <person name="Carver A."/>
            <person name="Chen C."/>
            <person name="Cichocki N."/>
            <person name="Clum A."/>
            <person name="Culley D."/>
            <person name="Crous P.W."/>
            <person name="Fauchery L."/>
            <person name="Girlanda M."/>
            <person name="Hayes R.D."/>
            <person name="Keri Z."/>
            <person name="LaButti K."/>
            <person name="Lipzen A."/>
            <person name="Lombard V."/>
            <person name="Magnuson J."/>
            <person name="Maillard F."/>
            <person name="Murat C."/>
            <person name="Nolan M."/>
            <person name="Ohm R.A."/>
            <person name="Pangilinan J."/>
            <person name="Pereira M.F."/>
            <person name="Perotto S."/>
            <person name="Peter M."/>
            <person name="Pfister S."/>
            <person name="Riley R."/>
            <person name="Sitrit Y."/>
            <person name="Stielow J.B."/>
            <person name="Szollosi G."/>
            <person name="Zifcakova L."/>
            <person name="Stursova M."/>
            <person name="Spatafora J.W."/>
            <person name="Tedersoo L."/>
            <person name="Vaario L.M."/>
            <person name="Yamada A."/>
            <person name="Yan M."/>
            <person name="Wang P."/>
            <person name="Xu J."/>
            <person name="Bruns T."/>
            <person name="Baldrian P."/>
            <person name="Vilgalys R."/>
            <person name="Dunand C."/>
            <person name="Henrissat B."/>
            <person name="Grigoriev I.V."/>
            <person name="Hibbett D."/>
            <person name="Nagy L.G."/>
            <person name="Martin F.M."/>
        </authorList>
    </citation>
    <scope>NUCLEOTIDE SEQUENCE</scope>
    <source>
        <strain evidence="1">UH-Tt-Lm1</strain>
    </source>
</reference>
<dbReference type="OrthoDB" id="1534087at2759"/>
<proteinExistence type="predicted"/>
<dbReference type="AlphaFoldDB" id="A0A9P6HPB7"/>
<dbReference type="Proteomes" id="UP000736335">
    <property type="component" value="Unassembled WGS sequence"/>
</dbReference>
<sequence>MSFQLTFLQDAMANKRDYVGVCAVIDRALEGRPSDRTSRPVLEAVEKLTTTVAATSRGSVGNAKWKPSRLFNKKDNGDAIAGGEHDPIGATQALKMALLMSNNTMLSDLRHDTLAALECIGQSQRSPQTSAHDGELPPPAPRAFFGRGELVDKVVGFAQNLQHFALIGAAGIGKTSIALKVLHDDRVSKRFGSNRRFIRCDQFPASCPHFLARLSEVIGAGIENPKDMTPLRPRLSSEDMFIVLDNAESLLDPQATNHQEIYAAVHELFQFENIWLCITSRITTTPRYCERLYVPPLSKEAACNIFYGIYSDGERSVTIDDLLRRLDFHALSITVLATAAVENTWNSERLANQWEEQRAQVLRTDHHESFAATIELSLASPTFCSLGPTARDLLGVVAFFPQGIEEKNLDWLFPTIPDRRRIFDKFCVLSLTYRCNGFITMLAPIRDYLCPREPKSSPLLCATKDSYFTRLSAGSNTNEPRLKETRWIVSEDVNVEHLLDVFASTDGDEVSWNACIDFINHLHRQKPRHTGGKGSLTQWLHCDYIVIF</sequence>
<evidence type="ECO:0000313" key="2">
    <source>
        <dbReference type="Proteomes" id="UP000736335"/>
    </source>
</evidence>
<dbReference type="Gene3D" id="3.40.50.300">
    <property type="entry name" value="P-loop containing nucleotide triphosphate hydrolases"/>
    <property type="match status" value="1"/>
</dbReference>
<protein>
    <recommendedName>
        <fullName evidence="3">NACHT domain-containing protein</fullName>
    </recommendedName>
</protein>
<evidence type="ECO:0000313" key="1">
    <source>
        <dbReference type="EMBL" id="KAF9789759.1"/>
    </source>
</evidence>
<dbReference type="EMBL" id="WIUZ02000003">
    <property type="protein sequence ID" value="KAF9789759.1"/>
    <property type="molecule type" value="Genomic_DNA"/>
</dbReference>
<comment type="caution">
    <text evidence="1">The sequence shown here is derived from an EMBL/GenBank/DDBJ whole genome shotgun (WGS) entry which is preliminary data.</text>
</comment>
<evidence type="ECO:0008006" key="3">
    <source>
        <dbReference type="Google" id="ProtNLM"/>
    </source>
</evidence>
<organism evidence="1 2">
    <name type="scientific">Thelephora terrestris</name>
    <dbReference type="NCBI Taxonomy" id="56493"/>
    <lineage>
        <taxon>Eukaryota</taxon>
        <taxon>Fungi</taxon>
        <taxon>Dikarya</taxon>
        <taxon>Basidiomycota</taxon>
        <taxon>Agaricomycotina</taxon>
        <taxon>Agaricomycetes</taxon>
        <taxon>Thelephorales</taxon>
        <taxon>Thelephoraceae</taxon>
        <taxon>Thelephora</taxon>
    </lineage>
</organism>
<dbReference type="InterPro" id="IPR027417">
    <property type="entry name" value="P-loop_NTPase"/>
</dbReference>
<gene>
    <name evidence="1" type="ORF">BJ322DRAFT_1105619</name>
</gene>
<dbReference type="PANTHER" id="PTHR47691:SF3">
    <property type="entry name" value="HTH-TYPE TRANSCRIPTIONAL REGULATOR RV0890C-RELATED"/>
    <property type="match status" value="1"/>
</dbReference>
<name>A0A9P6HPB7_9AGAM</name>
<dbReference type="SUPFAM" id="SSF52540">
    <property type="entry name" value="P-loop containing nucleoside triphosphate hydrolases"/>
    <property type="match status" value="1"/>
</dbReference>
<keyword evidence="2" id="KW-1185">Reference proteome</keyword>
<reference evidence="1" key="2">
    <citation type="submission" date="2020-11" db="EMBL/GenBank/DDBJ databases">
        <authorList>
            <consortium name="DOE Joint Genome Institute"/>
            <person name="Kuo A."/>
            <person name="Miyauchi S."/>
            <person name="Kiss E."/>
            <person name="Drula E."/>
            <person name="Kohler A."/>
            <person name="Sanchez-Garcia M."/>
            <person name="Andreopoulos B."/>
            <person name="Barry K.W."/>
            <person name="Bonito G."/>
            <person name="Buee M."/>
            <person name="Carver A."/>
            <person name="Chen C."/>
            <person name="Cichocki N."/>
            <person name="Clum A."/>
            <person name="Culley D."/>
            <person name="Crous P.W."/>
            <person name="Fauchery L."/>
            <person name="Girlanda M."/>
            <person name="Hayes R."/>
            <person name="Keri Z."/>
            <person name="Labutti K."/>
            <person name="Lipzen A."/>
            <person name="Lombard V."/>
            <person name="Magnuson J."/>
            <person name="Maillard F."/>
            <person name="Morin E."/>
            <person name="Murat C."/>
            <person name="Nolan M."/>
            <person name="Ohm R."/>
            <person name="Pangilinan J."/>
            <person name="Pereira M."/>
            <person name="Perotto S."/>
            <person name="Peter M."/>
            <person name="Riley R."/>
            <person name="Sitrit Y."/>
            <person name="Stielow B."/>
            <person name="Szollosi G."/>
            <person name="Zifcakova L."/>
            <person name="Stursova M."/>
            <person name="Spatafora J.W."/>
            <person name="Tedersoo L."/>
            <person name="Vaario L.-M."/>
            <person name="Yamada A."/>
            <person name="Yan M."/>
            <person name="Wang P."/>
            <person name="Xu J."/>
            <person name="Bruns T."/>
            <person name="Baldrian P."/>
            <person name="Vilgalys R."/>
            <person name="Henrissat B."/>
            <person name="Grigoriev I.V."/>
            <person name="Hibbett D."/>
            <person name="Nagy L.G."/>
            <person name="Martin F.M."/>
        </authorList>
    </citation>
    <scope>NUCLEOTIDE SEQUENCE</scope>
    <source>
        <strain evidence="1">UH-Tt-Lm1</strain>
    </source>
</reference>